<gene>
    <name evidence="1" type="ORF">LCGC14_2925670</name>
</gene>
<evidence type="ECO:0000313" key="1">
    <source>
        <dbReference type="EMBL" id="KKK70271.1"/>
    </source>
</evidence>
<organism evidence="1">
    <name type="scientific">marine sediment metagenome</name>
    <dbReference type="NCBI Taxonomy" id="412755"/>
    <lineage>
        <taxon>unclassified sequences</taxon>
        <taxon>metagenomes</taxon>
        <taxon>ecological metagenomes</taxon>
    </lineage>
</organism>
<name>A0A0F9ADH1_9ZZZZ</name>
<sequence length="92" mass="10364">MKLSKAQMRVLERMAAGETLFYLGGTYPQYFFTPMERNINARTMDVLCEQGLVESYQILVTALGITKKAPAHPNYRLSAKGRAFMKGKESTP</sequence>
<comment type="caution">
    <text evidence="1">The sequence shown here is derived from an EMBL/GenBank/DDBJ whole genome shotgun (WGS) entry which is preliminary data.</text>
</comment>
<proteinExistence type="predicted"/>
<dbReference type="AlphaFoldDB" id="A0A0F9ADH1"/>
<protein>
    <submittedName>
        <fullName evidence="1">Uncharacterized protein</fullName>
    </submittedName>
</protein>
<dbReference type="EMBL" id="LAZR01058266">
    <property type="protein sequence ID" value="KKK70271.1"/>
    <property type="molecule type" value="Genomic_DNA"/>
</dbReference>
<accession>A0A0F9ADH1</accession>
<reference evidence="1" key="1">
    <citation type="journal article" date="2015" name="Nature">
        <title>Complex archaea that bridge the gap between prokaryotes and eukaryotes.</title>
        <authorList>
            <person name="Spang A."/>
            <person name="Saw J.H."/>
            <person name="Jorgensen S.L."/>
            <person name="Zaremba-Niedzwiedzka K."/>
            <person name="Martijn J."/>
            <person name="Lind A.E."/>
            <person name="van Eijk R."/>
            <person name="Schleper C."/>
            <person name="Guy L."/>
            <person name="Ettema T.J."/>
        </authorList>
    </citation>
    <scope>NUCLEOTIDE SEQUENCE</scope>
</reference>